<dbReference type="Gene3D" id="1.25.40.10">
    <property type="entry name" value="Tetratricopeptide repeat domain"/>
    <property type="match status" value="1"/>
</dbReference>
<keyword evidence="1" id="KW-1133">Transmembrane helix</keyword>
<dbReference type="Proteomes" id="UP000294952">
    <property type="component" value="Unassembled WGS sequence"/>
</dbReference>
<proteinExistence type="predicted"/>
<name>A0A4R5X109_9MYCO</name>
<dbReference type="RefSeq" id="WP_133414774.1">
    <property type="nucleotide sequence ID" value="NZ_SDLP01000010.1"/>
</dbReference>
<dbReference type="AlphaFoldDB" id="A0A4R5X109"/>
<feature type="transmembrane region" description="Helical" evidence="1">
    <location>
        <begin position="285"/>
        <end position="303"/>
    </location>
</feature>
<feature type="transmembrane region" description="Helical" evidence="1">
    <location>
        <begin position="222"/>
        <end position="250"/>
    </location>
</feature>
<feature type="transmembrane region" description="Helical" evidence="1">
    <location>
        <begin position="257"/>
        <end position="279"/>
    </location>
</feature>
<dbReference type="SUPFAM" id="SSF48452">
    <property type="entry name" value="TPR-like"/>
    <property type="match status" value="1"/>
</dbReference>
<reference evidence="2 3" key="1">
    <citation type="submission" date="2019-01" db="EMBL/GenBank/DDBJ databases">
        <title>High-quality-draft genome sequences of five non-tuberculosis mycobacteriaceae isolated from a nosocomial environment.</title>
        <authorList>
            <person name="Tiago I."/>
            <person name="Alarico S."/>
            <person name="Pereira S.G."/>
            <person name="Coelho C."/>
            <person name="Maranha A."/>
            <person name="Empadinhas N."/>
        </authorList>
    </citation>
    <scope>NUCLEOTIDE SEQUENCE [LARGE SCALE GENOMIC DNA]</scope>
    <source>
        <strain evidence="2 3">22DIII</strain>
    </source>
</reference>
<accession>A0A4R5X109</accession>
<protein>
    <submittedName>
        <fullName evidence="2">Uncharacterized protein</fullName>
    </submittedName>
</protein>
<feature type="transmembrane region" description="Helical" evidence="1">
    <location>
        <begin position="189"/>
        <end position="210"/>
    </location>
</feature>
<sequence>MMSDVAMLTQSAQASLGAKDYAAAASAAWAVLTVEPTYEHAMRLYALALHGLGRDADALAMAWRLVTEHPRSALAQYTYASLLHESRMDQQASAVVDEALRLDPTNPDALVLRGDIFRTTWGAKAAEQQYLQALRIEPNHAVATHNLAVSRLRWGTLTQAVRGLLVADSLNPTLRPMVIDNIGLAMARVLRMATASVVFLAVALIVVMAADDDGMSTVLPRIAAGVLGLALVVPLVWVVRTVPAAVLSVVVRQRLLLGARIAFVALAVVLGVVTAAVGANPVSDVAGTLLLFGVFGLTVLGYVTGS</sequence>
<dbReference type="EMBL" id="SDLP01000010">
    <property type="protein sequence ID" value="TDL03765.1"/>
    <property type="molecule type" value="Genomic_DNA"/>
</dbReference>
<evidence type="ECO:0000313" key="2">
    <source>
        <dbReference type="EMBL" id="TDL03765.1"/>
    </source>
</evidence>
<keyword evidence="1" id="KW-0472">Membrane</keyword>
<comment type="caution">
    <text evidence="2">The sequence shown here is derived from an EMBL/GenBank/DDBJ whole genome shotgun (WGS) entry which is preliminary data.</text>
</comment>
<evidence type="ECO:0000256" key="1">
    <source>
        <dbReference type="SAM" id="Phobius"/>
    </source>
</evidence>
<keyword evidence="1" id="KW-0812">Transmembrane</keyword>
<dbReference type="InterPro" id="IPR011990">
    <property type="entry name" value="TPR-like_helical_dom_sf"/>
</dbReference>
<organism evidence="2 3">
    <name type="scientific">Mycolicibacterium obuense</name>
    <dbReference type="NCBI Taxonomy" id="1807"/>
    <lineage>
        <taxon>Bacteria</taxon>
        <taxon>Bacillati</taxon>
        <taxon>Actinomycetota</taxon>
        <taxon>Actinomycetes</taxon>
        <taxon>Mycobacteriales</taxon>
        <taxon>Mycobacteriaceae</taxon>
        <taxon>Mycolicibacterium</taxon>
    </lineage>
</organism>
<evidence type="ECO:0000313" key="3">
    <source>
        <dbReference type="Proteomes" id="UP000294952"/>
    </source>
</evidence>
<gene>
    <name evidence="2" type="ORF">EUA04_24255</name>
</gene>